<dbReference type="Proteomes" id="UP000799750">
    <property type="component" value="Unassembled WGS sequence"/>
</dbReference>
<comment type="subcellular location">
    <subcellularLocation>
        <location evidence="1">Nucleus</location>
    </subcellularLocation>
</comment>
<dbReference type="SUPFAM" id="SSF57667">
    <property type="entry name" value="beta-beta-alpha zinc fingers"/>
    <property type="match status" value="1"/>
</dbReference>
<keyword evidence="7" id="KW-0539">Nucleus</keyword>
<proteinExistence type="predicted"/>
<feature type="region of interest" description="Disordered" evidence="9">
    <location>
        <begin position="304"/>
        <end position="328"/>
    </location>
</feature>
<keyword evidence="6" id="KW-0804">Transcription</keyword>
<evidence type="ECO:0000256" key="9">
    <source>
        <dbReference type="SAM" id="MobiDB-lite"/>
    </source>
</evidence>
<gene>
    <name evidence="11" type="ORF">BU16DRAFT_83331</name>
</gene>
<dbReference type="PROSITE" id="PS50157">
    <property type="entry name" value="ZINC_FINGER_C2H2_2"/>
    <property type="match status" value="2"/>
</dbReference>
<evidence type="ECO:0000256" key="6">
    <source>
        <dbReference type="ARBA" id="ARBA00023163"/>
    </source>
</evidence>
<organism evidence="11 12">
    <name type="scientific">Lophium mytilinum</name>
    <dbReference type="NCBI Taxonomy" id="390894"/>
    <lineage>
        <taxon>Eukaryota</taxon>
        <taxon>Fungi</taxon>
        <taxon>Dikarya</taxon>
        <taxon>Ascomycota</taxon>
        <taxon>Pezizomycotina</taxon>
        <taxon>Dothideomycetes</taxon>
        <taxon>Pleosporomycetidae</taxon>
        <taxon>Mytilinidiales</taxon>
        <taxon>Mytilinidiaceae</taxon>
        <taxon>Lophium</taxon>
    </lineage>
</organism>
<evidence type="ECO:0000259" key="10">
    <source>
        <dbReference type="PROSITE" id="PS50157"/>
    </source>
</evidence>
<dbReference type="PROSITE" id="PS00028">
    <property type="entry name" value="ZINC_FINGER_C2H2_1"/>
    <property type="match status" value="2"/>
</dbReference>
<feature type="compositionally biased region" description="Basic and acidic residues" evidence="9">
    <location>
        <begin position="304"/>
        <end position="318"/>
    </location>
</feature>
<keyword evidence="5" id="KW-0805">Transcription regulation</keyword>
<dbReference type="GO" id="GO:0005634">
    <property type="term" value="C:nucleus"/>
    <property type="evidence" value="ECO:0007669"/>
    <property type="project" value="UniProtKB-SubCell"/>
</dbReference>
<evidence type="ECO:0000256" key="2">
    <source>
        <dbReference type="ARBA" id="ARBA00022723"/>
    </source>
</evidence>
<evidence type="ECO:0000256" key="4">
    <source>
        <dbReference type="ARBA" id="ARBA00022833"/>
    </source>
</evidence>
<dbReference type="AlphaFoldDB" id="A0A6A6QMD0"/>
<evidence type="ECO:0000256" key="8">
    <source>
        <dbReference type="PROSITE-ProRule" id="PRU00042"/>
    </source>
</evidence>
<protein>
    <recommendedName>
        <fullName evidence="10">C2H2-type domain-containing protein</fullName>
    </recommendedName>
</protein>
<dbReference type="InterPro" id="IPR036236">
    <property type="entry name" value="Znf_C2H2_sf"/>
</dbReference>
<accession>A0A6A6QMD0</accession>
<dbReference type="InterPro" id="IPR013087">
    <property type="entry name" value="Znf_C2H2_type"/>
</dbReference>
<reference evidence="11" key="1">
    <citation type="journal article" date="2020" name="Stud. Mycol.">
        <title>101 Dothideomycetes genomes: a test case for predicting lifestyles and emergence of pathogens.</title>
        <authorList>
            <person name="Haridas S."/>
            <person name="Albert R."/>
            <person name="Binder M."/>
            <person name="Bloem J."/>
            <person name="Labutti K."/>
            <person name="Salamov A."/>
            <person name="Andreopoulos B."/>
            <person name="Baker S."/>
            <person name="Barry K."/>
            <person name="Bills G."/>
            <person name="Bluhm B."/>
            <person name="Cannon C."/>
            <person name="Castanera R."/>
            <person name="Culley D."/>
            <person name="Daum C."/>
            <person name="Ezra D."/>
            <person name="Gonzalez J."/>
            <person name="Henrissat B."/>
            <person name="Kuo A."/>
            <person name="Liang C."/>
            <person name="Lipzen A."/>
            <person name="Lutzoni F."/>
            <person name="Magnuson J."/>
            <person name="Mondo S."/>
            <person name="Nolan M."/>
            <person name="Ohm R."/>
            <person name="Pangilinan J."/>
            <person name="Park H.-J."/>
            <person name="Ramirez L."/>
            <person name="Alfaro M."/>
            <person name="Sun H."/>
            <person name="Tritt A."/>
            <person name="Yoshinaga Y."/>
            <person name="Zwiers L.-H."/>
            <person name="Turgeon B."/>
            <person name="Goodwin S."/>
            <person name="Spatafora J."/>
            <person name="Crous P."/>
            <person name="Grigoriev I."/>
        </authorList>
    </citation>
    <scope>NUCLEOTIDE SEQUENCE</scope>
    <source>
        <strain evidence="11">CBS 269.34</strain>
    </source>
</reference>
<dbReference type="SMART" id="SM00355">
    <property type="entry name" value="ZnF_C2H2"/>
    <property type="match status" value="3"/>
</dbReference>
<name>A0A6A6QMD0_9PEZI</name>
<feature type="domain" description="C2H2-type" evidence="10">
    <location>
        <begin position="211"/>
        <end position="240"/>
    </location>
</feature>
<feature type="domain" description="C2H2-type" evidence="10">
    <location>
        <begin position="239"/>
        <end position="263"/>
    </location>
</feature>
<sequence length="328" mass="36230">MDYSLSQFSLPLPDTIDGQLSFHTPSGVFDDLNHALLNSSQESISSGILYSPSHSSGFESDYVFGTTSGDQALFNPFDAVTDAVFDEADLSGLHQVAGSTPHTTMPANSFWWPPNGSSHVSATRCLPKATWLTLTQTALSHTAESQPNLANGFNVDSQTPSDLHHYDLHASKYPVPHPTGTATLQSTVDVTAAVTTTVNQAIVPSTQTGPFHCKESKCGAIFPQHKSFQQHIKTHEKPHKCPHKPCEWAFRLRKDLVRHENTHGISSEPGRQIRLGSFSYCRHAGCPSSRKGFSRHDNLLRHYRNHHTENTEPGEGRKERKRSTRQKG</sequence>
<dbReference type="Gene3D" id="3.30.160.60">
    <property type="entry name" value="Classic Zinc Finger"/>
    <property type="match status" value="1"/>
</dbReference>
<evidence type="ECO:0000313" key="11">
    <source>
        <dbReference type="EMBL" id="KAF2493555.1"/>
    </source>
</evidence>
<dbReference type="EMBL" id="MU004192">
    <property type="protein sequence ID" value="KAF2493555.1"/>
    <property type="molecule type" value="Genomic_DNA"/>
</dbReference>
<evidence type="ECO:0000256" key="3">
    <source>
        <dbReference type="ARBA" id="ARBA00022771"/>
    </source>
</evidence>
<evidence type="ECO:0000256" key="5">
    <source>
        <dbReference type="ARBA" id="ARBA00023015"/>
    </source>
</evidence>
<keyword evidence="2" id="KW-0479">Metal-binding</keyword>
<dbReference type="PANTHER" id="PTHR46179:SF13">
    <property type="entry name" value="C2H2-TYPE DOMAIN-CONTAINING PROTEIN"/>
    <property type="match status" value="1"/>
</dbReference>
<dbReference type="InterPro" id="IPR051061">
    <property type="entry name" value="Zinc_finger_trans_reg"/>
</dbReference>
<evidence type="ECO:0000313" key="12">
    <source>
        <dbReference type="Proteomes" id="UP000799750"/>
    </source>
</evidence>
<evidence type="ECO:0000256" key="7">
    <source>
        <dbReference type="ARBA" id="ARBA00023242"/>
    </source>
</evidence>
<keyword evidence="4" id="KW-0862">Zinc</keyword>
<feature type="compositionally biased region" description="Basic residues" evidence="9">
    <location>
        <begin position="319"/>
        <end position="328"/>
    </location>
</feature>
<keyword evidence="12" id="KW-1185">Reference proteome</keyword>
<evidence type="ECO:0000256" key="1">
    <source>
        <dbReference type="ARBA" id="ARBA00004123"/>
    </source>
</evidence>
<dbReference type="GO" id="GO:0006357">
    <property type="term" value="P:regulation of transcription by RNA polymerase II"/>
    <property type="evidence" value="ECO:0007669"/>
    <property type="project" value="TreeGrafter"/>
</dbReference>
<dbReference type="GO" id="GO:0008270">
    <property type="term" value="F:zinc ion binding"/>
    <property type="evidence" value="ECO:0007669"/>
    <property type="project" value="UniProtKB-KW"/>
</dbReference>
<dbReference type="OrthoDB" id="8922241at2759"/>
<keyword evidence="3 8" id="KW-0863">Zinc-finger</keyword>
<dbReference type="PANTHER" id="PTHR46179">
    <property type="entry name" value="ZINC FINGER PROTEIN"/>
    <property type="match status" value="1"/>
</dbReference>